<dbReference type="Gene3D" id="2.40.50.1020">
    <property type="entry name" value="LytTr DNA-binding domain"/>
    <property type="match status" value="1"/>
</dbReference>
<dbReference type="RefSeq" id="WP_140989196.1">
    <property type="nucleotide sequence ID" value="NZ_VHIQ01000002.1"/>
</dbReference>
<dbReference type="AlphaFoldDB" id="A0A506PLN0"/>
<dbReference type="Gene3D" id="3.40.50.2300">
    <property type="match status" value="1"/>
</dbReference>
<dbReference type="SUPFAM" id="SSF52172">
    <property type="entry name" value="CheY-like"/>
    <property type="match status" value="1"/>
</dbReference>
<dbReference type="InterPro" id="IPR001789">
    <property type="entry name" value="Sig_transdc_resp-reg_receiver"/>
</dbReference>
<dbReference type="InterPro" id="IPR007492">
    <property type="entry name" value="LytTR_DNA-bd_dom"/>
</dbReference>
<keyword evidence="1" id="KW-0597">Phosphoprotein</keyword>
<feature type="domain" description="HTH LytTR-type" evidence="3">
    <location>
        <begin position="146"/>
        <end position="238"/>
    </location>
</feature>
<dbReference type="InterPro" id="IPR011006">
    <property type="entry name" value="CheY-like_superfamily"/>
</dbReference>
<feature type="modified residue" description="4-aspartylphosphate" evidence="1">
    <location>
        <position position="55"/>
    </location>
</feature>
<accession>A0A506PLN0</accession>
<dbReference type="GO" id="GO:0003677">
    <property type="term" value="F:DNA binding"/>
    <property type="evidence" value="ECO:0007669"/>
    <property type="project" value="InterPro"/>
</dbReference>
<dbReference type="GO" id="GO:0000156">
    <property type="term" value="F:phosphorelay response regulator activity"/>
    <property type="evidence" value="ECO:0007669"/>
    <property type="project" value="InterPro"/>
</dbReference>
<gene>
    <name evidence="4" type="ORF">FJ651_04370</name>
</gene>
<evidence type="ECO:0000313" key="5">
    <source>
        <dbReference type="Proteomes" id="UP000317332"/>
    </source>
</evidence>
<reference evidence="4 5" key="1">
    <citation type="submission" date="2019-06" db="EMBL/GenBank/DDBJ databases">
        <title>Flavobacteriaceae Paucihalobacterium erythroidium CWB-1, complete genome.</title>
        <authorList>
            <person name="Wu S."/>
        </authorList>
    </citation>
    <scope>NUCLEOTIDE SEQUENCE [LARGE SCALE GENOMIC DNA]</scope>
    <source>
        <strain evidence="4 5">CWB-1</strain>
    </source>
</reference>
<dbReference type="PROSITE" id="PS50110">
    <property type="entry name" value="RESPONSE_REGULATORY"/>
    <property type="match status" value="1"/>
</dbReference>
<dbReference type="PROSITE" id="PS50930">
    <property type="entry name" value="HTH_LYTTR"/>
    <property type="match status" value="1"/>
</dbReference>
<protein>
    <submittedName>
        <fullName evidence="4">Response regulator transcription factor</fullName>
    </submittedName>
</protein>
<dbReference type="Proteomes" id="UP000317332">
    <property type="component" value="Unassembled WGS sequence"/>
</dbReference>
<comment type="caution">
    <text evidence="4">The sequence shown here is derived from an EMBL/GenBank/DDBJ whole genome shotgun (WGS) entry which is preliminary data.</text>
</comment>
<dbReference type="InterPro" id="IPR046947">
    <property type="entry name" value="LytR-like"/>
</dbReference>
<sequence length="246" mass="28400">MITALLIDDEPKALQSLQWELEQYCPEVKIIGSFTNPLEALLFLKKQPIDCIFLDIEMPEMDGFQFLKNFPNHKFHVIITTAFDHYAIKALKEKAFDYLLKPVESEDLTEVIAKVSQQIEQDNQKSTLEIALDQLGRQLPLNSQKISFSADGKIFFLHPDELVYCESDGNYCTLFLITGKKILLTHNLKLVEEKLSQNSFLRVHNSYVVNLHKIREYHKADDLLVLEGGIKIPVSRQKKSIFFDKI</sequence>
<evidence type="ECO:0000256" key="1">
    <source>
        <dbReference type="PROSITE-ProRule" id="PRU00169"/>
    </source>
</evidence>
<organism evidence="4 5">
    <name type="scientific">Paucihalobacter ruber</name>
    <dbReference type="NCBI Taxonomy" id="2567861"/>
    <lineage>
        <taxon>Bacteria</taxon>
        <taxon>Pseudomonadati</taxon>
        <taxon>Bacteroidota</taxon>
        <taxon>Flavobacteriia</taxon>
        <taxon>Flavobacteriales</taxon>
        <taxon>Flavobacteriaceae</taxon>
        <taxon>Paucihalobacter</taxon>
    </lineage>
</organism>
<feature type="domain" description="Response regulatory" evidence="2">
    <location>
        <begin position="3"/>
        <end position="116"/>
    </location>
</feature>
<dbReference type="SMART" id="SM00850">
    <property type="entry name" value="LytTR"/>
    <property type="match status" value="1"/>
</dbReference>
<proteinExistence type="predicted"/>
<evidence type="ECO:0000259" key="3">
    <source>
        <dbReference type="PROSITE" id="PS50930"/>
    </source>
</evidence>
<dbReference type="PANTHER" id="PTHR37299:SF1">
    <property type="entry name" value="STAGE 0 SPORULATION PROTEIN A HOMOLOG"/>
    <property type="match status" value="1"/>
</dbReference>
<dbReference type="PANTHER" id="PTHR37299">
    <property type="entry name" value="TRANSCRIPTIONAL REGULATOR-RELATED"/>
    <property type="match status" value="1"/>
</dbReference>
<dbReference type="Pfam" id="PF00072">
    <property type="entry name" value="Response_reg"/>
    <property type="match status" value="1"/>
</dbReference>
<dbReference type="OrthoDB" id="2168082at2"/>
<keyword evidence="5" id="KW-1185">Reference proteome</keyword>
<dbReference type="Pfam" id="PF04397">
    <property type="entry name" value="LytTR"/>
    <property type="match status" value="1"/>
</dbReference>
<dbReference type="EMBL" id="VHIQ01000002">
    <property type="protein sequence ID" value="TPV34773.1"/>
    <property type="molecule type" value="Genomic_DNA"/>
</dbReference>
<evidence type="ECO:0000259" key="2">
    <source>
        <dbReference type="PROSITE" id="PS50110"/>
    </source>
</evidence>
<name>A0A506PLN0_9FLAO</name>
<evidence type="ECO:0000313" key="4">
    <source>
        <dbReference type="EMBL" id="TPV34773.1"/>
    </source>
</evidence>
<dbReference type="SMART" id="SM00448">
    <property type="entry name" value="REC"/>
    <property type="match status" value="1"/>
</dbReference>